<keyword evidence="3" id="KW-1185">Reference proteome</keyword>
<proteinExistence type="predicted"/>
<dbReference type="Proteomes" id="UP000663828">
    <property type="component" value="Unassembled WGS sequence"/>
</dbReference>
<organism evidence="1 3">
    <name type="scientific">Adineta ricciae</name>
    <name type="common">Rotifer</name>
    <dbReference type="NCBI Taxonomy" id="249248"/>
    <lineage>
        <taxon>Eukaryota</taxon>
        <taxon>Metazoa</taxon>
        <taxon>Spiralia</taxon>
        <taxon>Gnathifera</taxon>
        <taxon>Rotifera</taxon>
        <taxon>Eurotatoria</taxon>
        <taxon>Bdelloidea</taxon>
        <taxon>Adinetida</taxon>
        <taxon>Adinetidae</taxon>
        <taxon>Adineta</taxon>
    </lineage>
</organism>
<evidence type="ECO:0000313" key="2">
    <source>
        <dbReference type="EMBL" id="CAF1336192.1"/>
    </source>
</evidence>
<dbReference type="AlphaFoldDB" id="A0A814E8V6"/>
<gene>
    <name evidence="2" type="ORF">EDS130_LOCUS32472</name>
    <name evidence="1" type="ORF">XAT740_LOCUS11385</name>
</gene>
<sequence>MTQTKTSKIRLLLNAATKTIDNCEVTRLGTEIDNSNVIEEQEQQCLHQLKDQIPPPKRTGLIIDTTQLLTKSRLTNAKVIRLYK</sequence>
<comment type="caution">
    <text evidence="1">The sequence shown here is derived from an EMBL/GenBank/DDBJ whole genome shotgun (WGS) entry which is preliminary data.</text>
</comment>
<dbReference type="EMBL" id="CAJNOJ010000249">
    <property type="protein sequence ID" value="CAF1336192.1"/>
    <property type="molecule type" value="Genomic_DNA"/>
</dbReference>
<dbReference type="Proteomes" id="UP000663852">
    <property type="component" value="Unassembled WGS sequence"/>
</dbReference>
<evidence type="ECO:0000313" key="3">
    <source>
        <dbReference type="Proteomes" id="UP000663828"/>
    </source>
</evidence>
<protein>
    <submittedName>
        <fullName evidence="1">Uncharacterized protein</fullName>
    </submittedName>
</protein>
<evidence type="ECO:0000313" key="1">
    <source>
        <dbReference type="EMBL" id="CAF0965521.1"/>
    </source>
</evidence>
<accession>A0A814E8V6</accession>
<reference evidence="1" key="1">
    <citation type="submission" date="2021-02" db="EMBL/GenBank/DDBJ databases">
        <authorList>
            <person name="Nowell W R."/>
        </authorList>
    </citation>
    <scope>NUCLEOTIDE SEQUENCE</scope>
</reference>
<name>A0A814E8V6_ADIRI</name>
<dbReference type="EMBL" id="CAJNOR010000625">
    <property type="protein sequence ID" value="CAF0965521.1"/>
    <property type="molecule type" value="Genomic_DNA"/>
</dbReference>